<dbReference type="InterPro" id="IPR036770">
    <property type="entry name" value="Ankyrin_rpt-contain_sf"/>
</dbReference>
<dbReference type="InterPro" id="IPR002110">
    <property type="entry name" value="Ankyrin_rpt"/>
</dbReference>
<dbReference type="Gene3D" id="1.25.40.20">
    <property type="entry name" value="Ankyrin repeat-containing domain"/>
    <property type="match status" value="2"/>
</dbReference>
<keyword evidence="7" id="KW-1185">Reference proteome</keyword>
<dbReference type="PRINTS" id="PR01415">
    <property type="entry name" value="ANKYRIN"/>
</dbReference>
<feature type="repeat" description="ANK" evidence="3">
    <location>
        <begin position="307"/>
        <end position="339"/>
    </location>
</feature>
<dbReference type="InterPro" id="IPR001660">
    <property type="entry name" value="SAM"/>
</dbReference>
<dbReference type="PROSITE" id="PS50105">
    <property type="entry name" value="SAM_DOMAIN"/>
    <property type="match status" value="1"/>
</dbReference>
<dbReference type="AlphaFoldDB" id="A0ABD6E3T6"/>
<dbReference type="SUPFAM" id="SSF48403">
    <property type="entry name" value="Ankyrin repeat"/>
    <property type="match status" value="2"/>
</dbReference>
<dbReference type="SMART" id="SM00248">
    <property type="entry name" value="ANK"/>
    <property type="match status" value="7"/>
</dbReference>
<dbReference type="Pfam" id="PF00536">
    <property type="entry name" value="SAM_1"/>
    <property type="match status" value="1"/>
</dbReference>
<feature type="domain" description="SAM" evidence="5">
    <location>
        <begin position="691"/>
        <end position="748"/>
    </location>
</feature>
<evidence type="ECO:0000313" key="7">
    <source>
        <dbReference type="Proteomes" id="UP001608902"/>
    </source>
</evidence>
<feature type="repeat" description="ANK" evidence="3">
    <location>
        <begin position="107"/>
        <end position="139"/>
    </location>
</feature>
<feature type="repeat" description="ANK" evidence="3">
    <location>
        <begin position="41"/>
        <end position="73"/>
    </location>
</feature>
<dbReference type="PANTHER" id="PTHR24173:SF74">
    <property type="entry name" value="ANKYRIN REPEAT DOMAIN-CONTAINING PROTEIN 16"/>
    <property type="match status" value="1"/>
</dbReference>
<dbReference type="Proteomes" id="UP001608902">
    <property type="component" value="Unassembled WGS sequence"/>
</dbReference>
<evidence type="ECO:0000256" key="1">
    <source>
        <dbReference type="ARBA" id="ARBA00022737"/>
    </source>
</evidence>
<comment type="caution">
    <text evidence="6">The sequence shown here is derived from an EMBL/GenBank/DDBJ whole genome shotgun (WGS) entry which is preliminary data.</text>
</comment>
<organism evidence="6 7">
    <name type="scientific">Gnathostoma spinigerum</name>
    <dbReference type="NCBI Taxonomy" id="75299"/>
    <lineage>
        <taxon>Eukaryota</taxon>
        <taxon>Metazoa</taxon>
        <taxon>Ecdysozoa</taxon>
        <taxon>Nematoda</taxon>
        <taxon>Chromadorea</taxon>
        <taxon>Rhabditida</taxon>
        <taxon>Spirurina</taxon>
        <taxon>Gnathostomatomorpha</taxon>
        <taxon>Gnathostomatoidea</taxon>
        <taxon>Gnathostomatidae</taxon>
        <taxon>Gnathostoma</taxon>
    </lineage>
</organism>
<dbReference type="PROSITE" id="PS50297">
    <property type="entry name" value="ANK_REP_REGION"/>
    <property type="match status" value="5"/>
</dbReference>
<dbReference type="CDD" id="cd09487">
    <property type="entry name" value="SAM_superfamily"/>
    <property type="match status" value="1"/>
</dbReference>
<feature type="compositionally biased region" description="Polar residues" evidence="4">
    <location>
        <begin position="581"/>
        <end position="590"/>
    </location>
</feature>
<keyword evidence="1" id="KW-0677">Repeat</keyword>
<keyword evidence="2 3" id="KW-0040">ANK repeat</keyword>
<proteinExistence type="predicted"/>
<evidence type="ECO:0000313" key="6">
    <source>
        <dbReference type="EMBL" id="MFH4974095.1"/>
    </source>
</evidence>
<feature type="region of interest" description="Disordered" evidence="4">
    <location>
        <begin position="550"/>
        <end position="617"/>
    </location>
</feature>
<feature type="repeat" description="ANK" evidence="3">
    <location>
        <begin position="273"/>
        <end position="305"/>
    </location>
</feature>
<dbReference type="EMBL" id="JBGFUD010000251">
    <property type="protein sequence ID" value="MFH4974095.1"/>
    <property type="molecule type" value="Genomic_DNA"/>
</dbReference>
<dbReference type="InterPro" id="IPR013761">
    <property type="entry name" value="SAM/pointed_sf"/>
</dbReference>
<evidence type="ECO:0000256" key="3">
    <source>
        <dbReference type="PROSITE-ProRule" id="PRU00023"/>
    </source>
</evidence>
<evidence type="ECO:0000256" key="2">
    <source>
        <dbReference type="ARBA" id="ARBA00023043"/>
    </source>
</evidence>
<feature type="repeat" description="ANK" evidence="3">
    <location>
        <begin position="74"/>
        <end position="106"/>
    </location>
</feature>
<evidence type="ECO:0000256" key="4">
    <source>
        <dbReference type="SAM" id="MobiDB-lite"/>
    </source>
</evidence>
<sequence length="753" mass="82460">MGDDENEGTYQRLITACECWDLDGVQDIVSRGFIVDTFDDDHITALQVAAAVGNIGIVEYLLDSGADIEKSNQVGMTAFHHACHNGHINVVRILVQRGANYTKSTYLGATPITLASAGGHIELVKLLLDLGVSVNPTHTALCPTPIIAAAFRHQIHMCALLAHRGALIDGCVPRLSNLSALSTAISCESLSLVRALLDLGANPSFRSLDGRNAVELASFLNYNDIADLVNMSKTTAEEKSPPIIDLPELIAKRDASSVGAVLERRVPYAVLPEGTTPLMYAVLLADINIVKIVAERTNDLNAAENIAGLTPLMMAVIVGDQEVVRYLLMQGADVTTESADGMTALDYAFSGDCLENDIMCLLQRQAEYGRPPPLPKTDSHNAFRHTFGHSTSKILNKITTHVGLASGSTEQKHPIGRVFFDGLLNGKGGELLPPFVIANDILRSVGSEPKAEPTAGIHRCIELARCVAELRKSNGIAPAPVGFPLVNDSVRGSVDPYESSADSRLSSKSQWSDQKKEYLSLAQRNADLYYEQQPHRLGERQMMSGHRLFFDDDSTRKHSSSASASESEKSSQRMRKLSSLDRGSTNTLGTTARLRVPSREVITADDGEDDERSSPSRLSLNQYTFALRDEDRALRKSTSMPCTPVLLCRSVSNACIGEKPGVLRATGVDVERRKHQNTEEKSQKLTEDMIWRALRESDLGEYVELLRSEEIDRATFLILTDADLSSLGIKEESHRARILKIARLFRKMFRKVQ</sequence>
<dbReference type="SUPFAM" id="SSF47769">
    <property type="entry name" value="SAM/Pointed domain"/>
    <property type="match status" value="1"/>
</dbReference>
<dbReference type="PROSITE" id="PS50088">
    <property type="entry name" value="ANK_REPEAT"/>
    <property type="match status" value="5"/>
</dbReference>
<dbReference type="Pfam" id="PF12796">
    <property type="entry name" value="Ank_2"/>
    <property type="match status" value="2"/>
</dbReference>
<dbReference type="Pfam" id="PF00023">
    <property type="entry name" value="Ank"/>
    <property type="match status" value="1"/>
</dbReference>
<reference evidence="6 7" key="1">
    <citation type="submission" date="2024-08" db="EMBL/GenBank/DDBJ databases">
        <title>Gnathostoma spinigerum genome.</title>
        <authorList>
            <person name="Gonzalez-Bertolin B."/>
            <person name="Monzon S."/>
            <person name="Zaballos A."/>
            <person name="Jimenez P."/>
            <person name="Dekumyoy P."/>
            <person name="Varona S."/>
            <person name="Cuesta I."/>
            <person name="Sumanam S."/>
            <person name="Adisakwattana P."/>
            <person name="Gasser R.B."/>
            <person name="Hernandez-Gonzalez A."/>
            <person name="Young N.D."/>
            <person name="Perteguer M.J."/>
        </authorList>
    </citation>
    <scope>NUCLEOTIDE SEQUENCE [LARGE SCALE GENOMIC DNA]</scope>
    <source>
        <strain evidence="6">AL3</strain>
        <tissue evidence="6">Liver</tissue>
    </source>
</reference>
<name>A0ABD6E3T6_9BILA</name>
<protein>
    <recommendedName>
        <fullName evidence="5">SAM domain-containing protein</fullName>
    </recommendedName>
</protein>
<dbReference type="Gene3D" id="1.10.150.50">
    <property type="entry name" value="Transcription Factor, Ets-1"/>
    <property type="match status" value="1"/>
</dbReference>
<dbReference type="PANTHER" id="PTHR24173">
    <property type="entry name" value="ANKYRIN REPEAT CONTAINING"/>
    <property type="match status" value="1"/>
</dbReference>
<gene>
    <name evidence="6" type="ORF">AB6A40_000804</name>
</gene>
<evidence type="ECO:0000259" key="5">
    <source>
        <dbReference type="PROSITE" id="PS50105"/>
    </source>
</evidence>
<accession>A0ABD6E3T6</accession>